<accession>A0A9X2DZJ5</accession>
<dbReference type="Proteomes" id="UP001155240">
    <property type="component" value="Unassembled WGS sequence"/>
</dbReference>
<dbReference type="RefSeq" id="WP_251947887.1">
    <property type="nucleotide sequence ID" value="NZ_JAMRYM010000112.1"/>
</dbReference>
<dbReference type="AlphaFoldDB" id="A0A9X2DZJ5"/>
<keyword evidence="2" id="KW-1185">Reference proteome</keyword>
<reference evidence="1" key="1">
    <citation type="submission" date="2022-06" db="EMBL/GenBank/DDBJ databases">
        <title>Whole genome shotgun sequencing (WGS) of Rathayibacter sp. ZW T2_19, isolated from stored onions (Allium cepa).</title>
        <authorList>
            <person name="Stoll D.A."/>
            <person name="Huch M."/>
        </authorList>
    </citation>
    <scope>NUCLEOTIDE SEQUENCE</scope>
    <source>
        <strain evidence="1">ZW T2_19</strain>
    </source>
</reference>
<sequence>MTGAVPQWVHFARKEPQTAAIGSRRIEIGAPDALAGEVLLTVAEDGVPLGYVLPTDPPSYRALGATGSARVDTMEDLIGLLAPATAAPRGSSV</sequence>
<protein>
    <submittedName>
        <fullName evidence="1">Uncharacterized protein</fullName>
    </submittedName>
</protein>
<organism evidence="1 2">
    <name type="scientific">Rathayibacter rubneri</name>
    <dbReference type="NCBI Taxonomy" id="2950106"/>
    <lineage>
        <taxon>Bacteria</taxon>
        <taxon>Bacillati</taxon>
        <taxon>Actinomycetota</taxon>
        <taxon>Actinomycetes</taxon>
        <taxon>Micrococcales</taxon>
        <taxon>Microbacteriaceae</taxon>
        <taxon>Rathayibacter</taxon>
    </lineage>
</organism>
<dbReference type="EMBL" id="JAMRYM010000112">
    <property type="protein sequence ID" value="MCM6764117.1"/>
    <property type="molecule type" value="Genomic_DNA"/>
</dbReference>
<name>A0A9X2DZJ5_9MICO</name>
<evidence type="ECO:0000313" key="2">
    <source>
        <dbReference type="Proteomes" id="UP001155240"/>
    </source>
</evidence>
<evidence type="ECO:0000313" key="1">
    <source>
        <dbReference type="EMBL" id="MCM6764117.1"/>
    </source>
</evidence>
<gene>
    <name evidence="1" type="ORF">NB037_17015</name>
</gene>
<comment type="caution">
    <text evidence="1">The sequence shown here is derived from an EMBL/GenBank/DDBJ whole genome shotgun (WGS) entry which is preliminary data.</text>
</comment>
<proteinExistence type="predicted"/>